<dbReference type="Gene3D" id="1.10.20.140">
    <property type="match status" value="1"/>
</dbReference>
<dbReference type="EMBL" id="AZFW01000146">
    <property type="protein sequence ID" value="KRM24062.1"/>
    <property type="molecule type" value="Genomic_DNA"/>
</dbReference>
<reference evidence="14 15" key="1">
    <citation type="journal article" date="2015" name="Genome Announc.">
        <title>Expanding the biotechnology potential of lactobacilli through comparative genomics of 213 strains and associated genera.</title>
        <authorList>
            <person name="Sun Z."/>
            <person name="Harris H.M."/>
            <person name="McCann A."/>
            <person name="Guo C."/>
            <person name="Argimon S."/>
            <person name="Zhang W."/>
            <person name="Yang X."/>
            <person name="Jeffery I.B."/>
            <person name="Cooney J.C."/>
            <person name="Kagawa T.F."/>
            <person name="Liu W."/>
            <person name="Song Y."/>
            <person name="Salvetti E."/>
            <person name="Wrobel A."/>
            <person name="Rasinkangas P."/>
            <person name="Parkhill J."/>
            <person name="Rea M.C."/>
            <person name="O'Sullivan O."/>
            <person name="Ritari J."/>
            <person name="Douillard F.P."/>
            <person name="Paul Ross R."/>
            <person name="Yang R."/>
            <person name="Briner A.E."/>
            <person name="Felis G.E."/>
            <person name="de Vos W.M."/>
            <person name="Barrangou R."/>
            <person name="Klaenhammer T.R."/>
            <person name="Caufield P.W."/>
            <person name="Cui Y."/>
            <person name="Zhang H."/>
            <person name="O'Toole P.W."/>
        </authorList>
    </citation>
    <scope>NUCLEOTIDE SEQUENCE [LARGE SCALE GENOMIC DNA]</scope>
    <source>
        <strain evidence="14 15">DSM 16991</strain>
    </source>
</reference>
<comment type="cofactor">
    <cofactor evidence="1 10">
        <name>Mg(2+)</name>
        <dbReference type="ChEBI" id="CHEBI:18420"/>
    </cofactor>
</comment>
<evidence type="ECO:0000256" key="11">
    <source>
        <dbReference type="RuleBase" id="RU003783"/>
    </source>
</evidence>
<dbReference type="InterPro" id="IPR018022">
    <property type="entry name" value="IPT"/>
</dbReference>
<feature type="region of interest" description="Interaction with substrate tRNA" evidence="10">
    <location>
        <begin position="34"/>
        <end position="37"/>
    </location>
</feature>
<name>A0A0R1X1G7_9LACO</name>
<evidence type="ECO:0000256" key="6">
    <source>
        <dbReference type="ARBA" id="ARBA00022741"/>
    </source>
</evidence>
<evidence type="ECO:0000256" key="13">
    <source>
        <dbReference type="RuleBase" id="RU003785"/>
    </source>
</evidence>
<dbReference type="GO" id="GO:0005524">
    <property type="term" value="F:ATP binding"/>
    <property type="evidence" value="ECO:0007669"/>
    <property type="project" value="UniProtKB-UniRule"/>
</dbReference>
<dbReference type="PANTHER" id="PTHR11088">
    <property type="entry name" value="TRNA DIMETHYLALLYLTRANSFERASE"/>
    <property type="match status" value="1"/>
</dbReference>
<evidence type="ECO:0000256" key="8">
    <source>
        <dbReference type="ARBA" id="ARBA00022842"/>
    </source>
</evidence>
<dbReference type="OrthoDB" id="9776390at2"/>
<comment type="catalytic activity">
    <reaction evidence="9 10 11">
        <text>adenosine(37) in tRNA + dimethylallyl diphosphate = N(6)-dimethylallyladenosine(37) in tRNA + diphosphate</text>
        <dbReference type="Rhea" id="RHEA:26482"/>
        <dbReference type="Rhea" id="RHEA-COMP:10162"/>
        <dbReference type="Rhea" id="RHEA-COMP:10375"/>
        <dbReference type="ChEBI" id="CHEBI:33019"/>
        <dbReference type="ChEBI" id="CHEBI:57623"/>
        <dbReference type="ChEBI" id="CHEBI:74411"/>
        <dbReference type="ChEBI" id="CHEBI:74415"/>
        <dbReference type="EC" id="2.5.1.75"/>
    </reaction>
</comment>
<sequence>MDKVIMIVGPTAVGKSALGIDLAKQFNGEIISGDSMQIFRHLDIGTAKVLPGEMQGVPHHLLNIRNPDEKFSAHDFQQAAGNLVRKITARGHVPIIVGGTGFYLRMFLLGWQLGTERQSNHITDGLNDEAAWQKLNIADPAAAAKIPVANRRRVERALAVIAETGQLFSDQGDDLTPAYDACVIGLNTERQQLYARINARVDQMIAQGLEKEARWLYAQGGADWPAGKGIGYREWWPYFTGQASLPATVDRIKADSRHYAKRQLTYFRHQLPVHWFNLLENPAEENKIKLLVASFLTR</sequence>
<evidence type="ECO:0000256" key="3">
    <source>
        <dbReference type="ARBA" id="ARBA00005842"/>
    </source>
</evidence>
<keyword evidence="5 10" id="KW-0819">tRNA processing</keyword>
<comment type="caution">
    <text evidence="10">Lacks conserved residue(s) required for the propagation of feature annotation.</text>
</comment>
<feature type="binding site" evidence="10">
    <location>
        <begin position="9"/>
        <end position="16"/>
    </location>
    <ligand>
        <name>ATP</name>
        <dbReference type="ChEBI" id="CHEBI:30616"/>
    </ligand>
</feature>
<evidence type="ECO:0000256" key="5">
    <source>
        <dbReference type="ARBA" id="ARBA00022694"/>
    </source>
</evidence>
<feature type="site" description="Interaction with substrate tRNA" evidence="10">
    <location>
        <position position="117"/>
    </location>
</feature>
<dbReference type="GO" id="GO:0006400">
    <property type="term" value="P:tRNA modification"/>
    <property type="evidence" value="ECO:0007669"/>
    <property type="project" value="TreeGrafter"/>
</dbReference>
<dbReference type="Proteomes" id="UP000050949">
    <property type="component" value="Unassembled WGS sequence"/>
</dbReference>
<keyword evidence="8 10" id="KW-0460">Magnesium</keyword>
<gene>
    <name evidence="10" type="primary">miaA</name>
    <name evidence="14" type="ORF">FC91_GL001458</name>
</gene>
<dbReference type="HAMAP" id="MF_00185">
    <property type="entry name" value="IPP_trans"/>
    <property type="match status" value="1"/>
</dbReference>
<dbReference type="InterPro" id="IPR039657">
    <property type="entry name" value="Dimethylallyltransferase"/>
</dbReference>
<comment type="caution">
    <text evidence="14">The sequence shown here is derived from an EMBL/GenBank/DDBJ whole genome shotgun (WGS) entry which is preliminary data.</text>
</comment>
<dbReference type="AlphaFoldDB" id="A0A0R1X1G7"/>
<keyword evidence="4 10" id="KW-0808">Transferase</keyword>
<comment type="subunit">
    <text evidence="10">Monomer.</text>
</comment>
<dbReference type="PATRIC" id="fig|1122147.4.peg.1512"/>
<feature type="binding site" evidence="10">
    <location>
        <begin position="11"/>
        <end position="16"/>
    </location>
    <ligand>
        <name>substrate</name>
    </ligand>
</feature>
<dbReference type="Gene3D" id="3.40.50.300">
    <property type="entry name" value="P-loop containing nucleotide triphosphate hydrolases"/>
    <property type="match status" value="1"/>
</dbReference>
<dbReference type="SUPFAM" id="SSF52540">
    <property type="entry name" value="P-loop containing nucleoside triphosphate hydrolases"/>
    <property type="match status" value="2"/>
</dbReference>
<evidence type="ECO:0000256" key="7">
    <source>
        <dbReference type="ARBA" id="ARBA00022840"/>
    </source>
</evidence>
<dbReference type="PANTHER" id="PTHR11088:SF60">
    <property type="entry name" value="TRNA DIMETHYLALLYLTRANSFERASE"/>
    <property type="match status" value="1"/>
</dbReference>
<evidence type="ECO:0000256" key="2">
    <source>
        <dbReference type="ARBA" id="ARBA00003213"/>
    </source>
</evidence>
<keyword evidence="6 10" id="KW-0547">Nucleotide-binding</keyword>
<evidence type="ECO:0000313" key="14">
    <source>
        <dbReference type="EMBL" id="KRM24062.1"/>
    </source>
</evidence>
<evidence type="ECO:0000313" key="15">
    <source>
        <dbReference type="Proteomes" id="UP000050949"/>
    </source>
</evidence>
<dbReference type="Pfam" id="PF01715">
    <property type="entry name" value="IPPT"/>
    <property type="match status" value="1"/>
</dbReference>
<evidence type="ECO:0000256" key="1">
    <source>
        <dbReference type="ARBA" id="ARBA00001946"/>
    </source>
</evidence>
<evidence type="ECO:0000256" key="12">
    <source>
        <dbReference type="RuleBase" id="RU003784"/>
    </source>
</evidence>
<accession>A0A0R1X1G7</accession>
<dbReference type="eggNOG" id="COG0324">
    <property type="taxonomic scope" value="Bacteria"/>
</dbReference>
<evidence type="ECO:0000256" key="10">
    <source>
        <dbReference type="HAMAP-Rule" id="MF_00185"/>
    </source>
</evidence>
<evidence type="ECO:0000256" key="4">
    <source>
        <dbReference type="ARBA" id="ARBA00022679"/>
    </source>
</evidence>
<dbReference type="RefSeq" id="WP_027828450.1">
    <property type="nucleotide sequence ID" value="NZ_AUEH01000020.1"/>
</dbReference>
<comment type="similarity">
    <text evidence="3 10 13">Belongs to the IPP transferase family.</text>
</comment>
<dbReference type="InterPro" id="IPR027417">
    <property type="entry name" value="P-loop_NTPase"/>
</dbReference>
<dbReference type="GO" id="GO:0052381">
    <property type="term" value="F:tRNA dimethylallyltransferase activity"/>
    <property type="evidence" value="ECO:0007669"/>
    <property type="project" value="UniProtKB-UniRule"/>
</dbReference>
<evidence type="ECO:0000256" key="9">
    <source>
        <dbReference type="ARBA" id="ARBA00049563"/>
    </source>
</evidence>
<proteinExistence type="inferred from homology"/>
<dbReference type="NCBIfam" id="TIGR00174">
    <property type="entry name" value="miaA"/>
    <property type="match status" value="1"/>
</dbReference>
<feature type="site" description="Interaction with substrate tRNA" evidence="10">
    <location>
        <position position="100"/>
    </location>
</feature>
<comment type="function">
    <text evidence="2 10 12">Catalyzes the transfer of a dimethylallyl group onto the adenine at position 37 in tRNAs that read codons beginning with uridine, leading to the formation of N6-(dimethylallyl)adenosine (i(6)A).</text>
</comment>
<keyword evidence="7 10" id="KW-0067">ATP-binding</keyword>
<organism evidence="14 15">
    <name type="scientific">Schleiferilactobacillus harbinensis DSM 16991</name>
    <dbReference type="NCBI Taxonomy" id="1122147"/>
    <lineage>
        <taxon>Bacteria</taxon>
        <taxon>Bacillati</taxon>
        <taxon>Bacillota</taxon>
        <taxon>Bacilli</taxon>
        <taxon>Lactobacillales</taxon>
        <taxon>Lactobacillaceae</taxon>
        <taxon>Schleiferilactobacillus</taxon>
    </lineage>
</organism>
<protein>
    <recommendedName>
        <fullName evidence="10">tRNA dimethylallyltransferase</fullName>
        <ecNumber evidence="10">2.5.1.75</ecNumber>
    </recommendedName>
    <alternativeName>
        <fullName evidence="10">Dimethylallyl diphosphate:tRNA dimethylallyltransferase</fullName>
        <shortName evidence="10">DMAPP:tRNA dimethylallyltransferase</shortName>
        <shortName evidence="10">DMATase</shortName>
    </alternativeName>
    <alternativeName>
        <fullName evidence="10">Isopentenyl-diphosphate:tRNA isopentenyltransferase</fullName>
        <shortName evidence="10">IPP transferase</shortName>
        <shortName evidence="10">IPPT</shortName>
        <shortName evidence="10">IPTase</shortName>
    </alternativeName>
</protein>
<dbReference type="EC" id="2.5.1.75" evidence="10"/>